<evidence type="ECO:0000313" key="1">
    <source>
        <dbReference type="EMBL" id="QIR82141.1"/>
    </source>
</evidence>
<sequence length="152" mass="16972">MYRRRKFLGRYSKPKKNYQIMRPWWVIQGTSQNGYQTIIDPTTVTGVRKTKNFSIEFGNLSADSDQVIVWALVYVPSGYTPNKIGDPGATVYTPTNNVIMSGIYDSADPGNTSRRMTRLSRLLNAGDGIALVYKSSANPAKVRIQVTYAIAL</sequence>
<reference evidence="1" key="1">
    <citation type="submission" date="2019-08" db="EMBL/GenBank/DDBJ databases">
        <title>Identification of single stranded DNA viruses in chicken tracheal swab swabs.</title>
        <authorList>
            <person name="Chrzastek K."/>
            <person name="Kapczynski D."/>
            <person name="Kulkarni A."/>
            <person name="Chappell L."/>
            <person name="Schmidlin K."/>
            <person name="Varsani A."/>
        </authorList>
    </citation>
    <scope>NUCLEOTIDE SEQUENCE</scope>
    <source>
        <strain evidence="1">Mg4_10098</strain>
    </source>
</reference>
<proteinExistence type="predicted"/>
<dbReference type="EMBL" id="MN379548">
    <property type="protein sequence ID" value="QIR82141.1"/>
    <property type="molecule type" value="Genomic_DNA"/>
</dbReference>
<name>A0A6G9W4A9_9ZZZZ</name>
<evidence type="ECO:0008006" key="2">
    <source>
        <dbReference type="Google" id="ProtNLM"/>
    </source>
</evidence>
<protein>
    <recommendedName>
        <fullName evidence="2">Capsid protein</fullName>
    </recommendedName>
</protein>
<accession>A0A6G9W4A9</accession>
<dbReference type="AlphaFoldDB" id="A0A6G9W4A9"/>
<organism evidence="1">
    <name type="scientific">unidentified</name>
    <dbReference type="NCBI Taxonomy" id="32644"/>
    <lineage>
        <taxon>unclassified sequences</taxon>
    </lineage>
</organism>